<dbReference type="EMBL" id="CAMAPE010000077">
    <property type="protein sequence ID" value="CAH9118646.1"/>
    <property type="molecule type" value="Genomic_DNA"/>
</dbReference>
<evidence type="ECO:0000313" key="2">
    <source>
        <dbReference type="EMBL" id="CAH9118646.1"/>
    </source>
</evidence>
<keyword evidence="1" id="KW-0472">Membrane</keyword>
<accession>A0A9P1A1N0</accession>
<proteinExistence type="predicted"/>
<name>A0A9P1A1N0_CUSEU</name>
<evidence type="ECO:0000256" key="1">
    <source>
        <dbReference type="SAM" id="Phobius"/>
    </source>
</evidence>
<evidence type="ECO:0000313" key="3">
    <source>
        <dbReference type="Proteomes" id="UP001152484"/>
    </source>
</evidence>
<dbReference type="Proteomes" id="UP001152484">
    <property type="component" value="Unassembled WGS sequence"/>
</dbReference>
<feature type="transmembrane region" description="Helical" evidence="1">
    <location>
        <begin position="34"/>
        <end position="57"/>
    </location>
</feature>
<dbReference type="AlphaFoldDB" id="A0A9P1A1N0"/>
<keyword evidence="1" id="KW-1133">Transmembrane helix</keyword>
<protein>
    <submittedName>
        <fullName evidence="2">Uncharacterized protein</fullName>
    </submittedName>
</protein>
<comment type="caution">
    <text evidence="2">The sequence shown here is derived from an EMBL/GenBank/DDBJ whole genome shotgun (WGS) entry which is preliminary data.</text>
</comment>
<reference evidence="2" key="1">
    <citation type="submission" date="2022-07" db="EMBL/GenBank/DDBJ databases">
        <authorList>
            <person name="Macas J."/>
            <person name="Novak P."/>
            <person name="Neumann P."/>
        </authorList>
    </citation>
    <scope>NUCLEOTIDE SEQUENCE</scope>
</reference>
<keyword evidence="3" id="KW-1185">Reference proteome</keyword>
<keyword evidence="1" id="KW-0812">Transmembrane</keyword>
<organism evidence="2 3">
    <name type="scientific">Cuscuta europaea</name>
    <name type="common">European dodder</name>
    <dbReference type="NCBI Taxonomy" id="41803"/>
    <lineage>
        <taxon>Eukaryota</taxon>
        <taxon>Viridiplantae</taxon>
        <taxon>Streptophyta</taxon>
        <taxon>Embryophyta</taxon>
        <taxon>Tracheophyta</taxon>
        <taxon>Spermatophyta</taxon>
        <taxon>Magnoliopsida</taxon>
        <taxon>eudicotyledons</taxon>
        <taxon>Gunneridae</taxon>
        <taxon>Pentapetalae</taxon>
        <taxon>asterids</taxon>
        <taxon>lamiids</taxon>
        <taxon>Solanales</taxon>
        <taxon>Convolvulaceae</taxon>
        <taxon>Cuscuteae</taxon>
        <taxon>Cuscuta</taxon>
        <taxon>Cuscuta subgen. Cuscuta</taxon>
    </lineage>
</organism>
<sequence length="168" mass="19600">MLYLHFLPIGWLPDSSPRLRFYSSPMAKFRPPKAYLLVLYIASVISLVINVVSFARWDVTFVLPQLHSPFCCPKPRTKQPLPGYLVFHPLTRTMTFCVSYYPTQETKTGHFLITKFNTKVNSFLLLQDSFLFRGFPRSILTRILIKDSIFQKSCDFYKEPKKSLCIPH</sequence>
<gene>
    <name evidence="2" type="ORF">CEURO_LOCUS22030</name>
</gene>